<protein>
    <submittedName>
        <fullName evidence="1">Uncharacterized protein</fullName>
    </submittedName>
</protein>
<name>K2GU33_9BACT</name>
<proteinExistence type="predicted"/>
<accession>K2GU33</accession>
<dbReference type="EMBL" id="AMFJ01000652">
    <property type="protein sequence ID" value="EKE26860.1"/>
    <property type="molecule type" value="Genomic_DNA"/>
</dbReference>
<sequence>MKLKYNIWKEIYDEKNIKKILKVFSLFNIIFDDWILEIEWNSKKEIDEIFNEFLNYYIYNYCNK</sequence>
<comment type="caution">
    <text evidence="1">The sequence shown here is derived from an EMBL/GenBank/DDBJ whole genome shotgun (WGS) entry which is preliminary data.</text>
</comment>
<organism evidence="1">
    <name type="scientific">uncultured bacterium</name>
    <name type="common">gcode 4</name>
    <dbReference type="NCBI Taxonomy" id="1234023"/>
    <lineage>
        <taxon>Bacteria</taxon>
        <taxon>environmental samples</taxon>
    </lineage>
</organism>
<reference evidence="1" key="1">
    <citation type="journal article" date="2012" name="Science">
        <title>Fermentation, hydrogen, and sulfur metabolism in multiple uncultivated bacterial phyla.</title>
        <authorList>
            <person name="Wrighton K.C."/>
            <person name="Thomas B.C."/>
            <person name="Sharon I."/>
            <person name="Miller C.S."/>
            <person name="Castelle C.J."/>
            <person name="VerBerkmoes N.C."/>
            <person name="Wilkins M.J."/>
            <person name="Hettich R.L."/>
            <person name="Lipton M.S."/>
            <person name="Williams K.H."/>
            <person name="Long P.E."/>
            <person name="Banfield J.F."/>
        </authorList>
    </citation>
    <scope>NUCLEOTIDE SEQUENCE [LARGE SCALE GENOMIC DNA]</scope>
</reference>
<evidence type="ECO:0000313" key="1">
    <source>
        <dbReference type="EMBL" id="EKE26860.1"/>
    </source>
</evidence>
<dbReference type="AlphaFoldDB" id="K2GU33"/>
<gene>
    <name evidence="1" type="ORF">ACD_4C00136G0020</name>
</gene>